<dbReference type="RefSeq" id="WP_108403153.1">
    <property type="nucleotide sequence ID" value="NZ_CP026948.1"/>
</dbReference>
<dbReference type="EMBL" id="CP026948">
    <property type="protein sequence ID" value="AWB83157.1"/>
    <property type="molecule type" value="Genomic_DNA"/>
</dbReference>
<accession>A0A2S0WBL6</accession>
<name>A0A2S0WBL6_9CORY</name>
<evidence type="ECO:0000313" key="2">
    <source>
        <dbReference type="Proteomes" id="UP000244754"/>
    </source>
</evidence>
<dbReference type="AlphaFoldDB" id="A0A2S0WBL6"/>
<evidence type="ECO:0000313" key="1">
    <source>
        <dbReference type="EMBL" id="AWB83157.1"/>
    </source>
</evidence>
<gene>
    <name evidence="1" type="ORF">C3E79_00535</name>
</gene>
<reference evidence="2" key="1">
    <citation type="submission" date="2018-01" db="EMBL/GenBank/DDBJ databases">
        <authorList>
            <person name="Li J."/>
        </authorList>
    </citation>
    <scope>NUCLEOTIDE SEQUENCE [LARGE SCALE GENOMIC DNA]</scope>
    <source>
        <strain evidence="2">2184</strain>
    </source>
</reference>
<protein>
    <submittedName>
        <fullName evidence="1">Uncharacterized protein</fullName>
    </submittedName>
</protein>
<proteinExistence type="predicted"/>
<dbReference type="KEGG" id="clia:C3E79_00535"/>
<sequence>MSAPIDYNSLDDTSAGRIAQAGFIAAMFAVPDVVQGRGARAAAWTGLAAANLAAIAVMNAVDEDPRNDLTAAVERAPEKAGSPAQTWGVLGLGVAVLGALTYVNVAFYKAAAGWLRRRGVSRPYSALGFLAGAGYIAARRLAT</sequence>
<keyword evidence="2" id="KW-1185">Reference proteome</keyword>
<dbReference type="OrthoDB" id="4416989at2"/>
<dbReference type="Proteomes" id="UP000244754">
    <property type="component" value="Chromosome"/>
</dbReference>
<organism evidence="1 2">
    <name type="scientific">Corynebacterium liangguodongii</name>
    <dbReference type="NCBI Taxonomy" id="2079535"/>
    <lineage>
        <taxon>Bacteria</taxon>
        <taxon>Bacillati</taxon>
        <taxon>Actinomycetota</taxon>
        <taxon>Actinomycetes</taxon>
        <taxon>Mycobacteriales</taxon>
        <taxon>Corynebacteriaceae</taxon>
        <taxon>Corynebacterium</taxon>
    </lineage>
</organism>